<dbReference type="Proteomes" id="UP000499080">
    <property type="component" value="Unassembled WGS sequence"/>
</dbReference>
<dbReference type="EMBL" id="BGPR01116843">
    <property type="protein sequence ID" value="GBN08191.1"/>
    <property type="molecule type" value="Genomic_DNA"/>
</dbReference>
<comment type="caution">
    <text evidence="1">The sequence shown here is derived from an EMBL/GenBank/DDBJ whole genome shotgun (WGS) entry which is preliminary data.</text>
</comment>
<organism evidence="1 2">
    <name type="scientific">Araneus ventricosus</name>
    <name type="common">Orbweaver spider</name>
    <name type="synonym">Epeira ventricosa</name>
    <dbReference type="NCBI Taxonomy" id="182803"/>
    <lineage>
        <taxon>Eukaryota</taxon>
        <taxon>Metazoa</taxon>
        <taxon>Ecdysozoa</taxon>
        <taxon>Arthropoda</taxon>
        <taxon>Chelicerata</taxon>
        <taxon>Arachnida</taxon>
        <taxon>Araneae</taxon>
        <taxon>Araneomorphae</taxon>
        <taxon>Entelegynae</taxon>
        <taxon>Araneoidea</taxon>
        <taxon>Araneidae</taxon>
        <taxon>Araneus</taxon>
    </lineage>
</organism>
<dbReference type="AlphaFoldDB" id="A0A4Y2L0M4"/>
<sequence length="74" mass="8185">CQDQGNEDSFHNYDLKLLSKSAEHVNASESLKLPSEYDFDSINELEKLLPVSINSALLDILSEASTNKCVGDLK</sequence>
<feature type="non-terminal residue" evidence="1">
    <location>
        <position position="1"/>
    </location>
</feature>
<dbReference type="OrthoDB" id="6434228at2759"/>
<evidence type="ECO:0000313" key="2">
    <source>
        <dbReference type="Proteomes" id="UP000499080"/>
    </source>
</evidence>
<gene>
    <name evidence="1" type="ORF">AVEN_103232_1</name>
</gene>
<keyword evidence="2" id="KW-1185">Reference proteome</keyword>
<evidence type="ECO:0000313" key="1">
    <source>
        <dbReference type="EMBL" id="GBN08191.1"/>
    </source>
</evidence>
<accession>A0A4Y2L0M4</accession>
<name>A0A4Y2L0M4_ARAVE</name>
<reference evidence="1 2" key="1">
    <citation type="journal article" date="2019" name="Sci. Rep.">
        <title>Orb-weaving spider Araneus ventricosus genome elucidates the spidroin gene catalogue.</title>
        <authorList>
            <person name="Kono N."/>
            <person name="Nakamura H."/>
            <person name="Ohtoshi R."/>
            <person name="Moran D.A.P."/>
            <person name="Shinohara A."/>
            <person name="Yoshida Y."/>
            <person name="Fujiwara M."/>
            <person name="Mori M."/>
            <person name="Tomita M."/>
            <person name="Arakawa K."/>
        </authorList>
    </citation>
    <scope>NUCLEOTIDE SEQUENCE [LARGE SCALE GENOMIC DNA]</scope>
</reference>
<protein>
    <submittedName>
        <fullName evidence="1">Uncharacterized protein</fullName>
    </submittedName>
</protein>
<proteinExistence type="predicted"/>